<organism evidence="10 11">
    <name type="scientific">Moritella yayanosii</name>
    <dbReference type="NCBI Taxonomy" id="69539"/>
    <lineage>
        <taxon>Bacteria</taxon>
        <taxon>Pseudomonadati</taxon>
        <taxon>Pseudomonadota</taxon>
        <taxon>Gammaproteobacteria</taxon>
        <taxon>Alteromonadales</taxon>
        <taxon>Moritellaceae</taxon>
        <taxon>Moritella</taxon>
    </lineage>
</organism>
<dbReference type="InterPro" id="IPR006156">
    <property type="entry name" value="Dihydroneopterin_aldolase"/>
</dbReference>
<comment type="similarity">
    <text evidence="4 8">Belongs to the DHNA family.</text>
</comment>
<evidence type="ECO:0000256" key="6">
    <source>
        <dbReference type="ARBA" id="ARBA00023235"/>
    </source>
</evidence>
<dbReference type="OrthoDB" id="9810587at2"/>
<evidence type="ECO:0000259" key="9">
    <source>
        <dbReference type="SMART" id="SM00905"/>
    </source>
</evidence>
<evidence type="ECO:0000256" key="2">
    <source>
        <dbReference type="ARBA" id="ARBA00001353"/>
    </source>
</evidence>
<evidence type="ECO:0000256" key="8">
    <source>
        <dbReference type="RuleBase" id="RU362079"/>
    </source>
</evidence>
<keyword evidence="5 8" id="KW-0289">Folate biosynthesis</keyword>
<dbReference type="EC" id="4.1.2.25" evidence="8"/>
<dbReference type="Proteomes" id="UP000250163">
    <property type="component" value="Chromosome MORIYA"/>
</dbReference>
<comment type="catalytic activity">
    <reaction evidence="2 8">
        <text>7,8-dihydroneopterin = 6-hydroxymethyl-7,8-dihydropterin + glycolaldehyde</text>
        <dbReference type="Rhea" id="RHEA:10540"/>
        <dbReference type="ChEBI" id="CHEBI:17001"/>
        <dbReference type="ChEBI" id="CHEBI:17071"/>
        <dbReference type="ChEBI" id="CHEBI:44841"/>
        <dbReference type="EC" id="4.1.2.25"/>
    </reaction>
</comment>
<name>A0A330LPM5_9GAMM</name>
<dbReference type="GO" id="GO:0046654">
    <property type="term" value="P:tetrahydrofolate biosynthetic process"/>
    <property type="evidence" value="ECO:0007669"/>
    <property type="project" value="UniProtKB-UniRule"/>
</dbReference>
<evidence type="ECO:0000256" key="1">
    <source>
        <dbReference type="ARBA" id="ARBA00000693"/>
    </source>
</evidence>
<comment type="catalytic activity">
    <reaction evidence="1">
        <text>7,8-dihydroneopterin = 7,8-dihydromonapterin</text>
        <dbReference type="Rhea" id="RHEA:45328"/>
        <dbReference type="ChEBI" id="CHEBI:17001"/>
        <dbReference type="ChEBI" id="CHEBI:71175"/>
        <dbReference type="EC" id="5.1.99.8"/>
    </reaction>
</comment>
<gene>
    <name evidence="10" type="primary">folB</name>
    <name evidence="10" type="ORF">MORIYA_2468</name>
</gene>
<accession>A0A330LPM5</accession>
<reference evidence="11" key="1">
    <citation type="submission" date="2018-05" db="EMBL/GenBank/DDBJ databases">
        <authorList>
            <person name="Cea G.-C."/>
            <person name="William W."/>
        </authorList>
    </citation>
    <scope>NUCLEOTIDE SEQUENCE [LARGE SCALE GENOMIC DNA]</scope>
    <source>
        <strain evidence="11">DB21MT 5</strain>
    </source>
</reference>
<feature type="domain" description="Dihydroneopterin aldolase/epimerase" evidence="9">
    <location>
        <begin position="4"/>
        <end position="114"/>
    </location>
</feature>
<comment type="function">
    <text evidence="8">Catalyzes the conversion of 7,8-dihydroneopterin to 6-hydroxymethyl-7,8-dihydropterin.</text>
</comment>
<dbReference type="RefSeq" id="WP_006033361.1">
    <property type="nucleotide sequence ID" value="NZ_LS483250.1"/>
</dbReference>
<dbReference type="InterPro" id="IPR043133">
    <property type="entry name" value="GTP-CH-I_C/QueF"/>
</dbReference>
<dbReference type="Pfam" id="PF02152">
    <property type="entry name" value="FolB"/>
    <property type="match status" value="1"/>
</dbReference>
<dbReference type="AlphaFoldDB" id="A0A330LPM5"/>
<dbReference type="KEGG" id="mya:MORIYA_2468"/>
<dbReference type="CDD" id="cd00534">
    <property type="entry name" value="DHNA_DHNTPE"/>
    <property type="match status" value="1"/>
</dbReference>
<dbReference type="GO" id="GO:0016853">
    <property type="term" value="F:isomerase activity"/>
    <property type="evidence" value="ECO:0007669"/>
    <property type="project" value="UniProtKB-KW"/>
</dbReference>
<dbReference type="PANTHER" id="PTHR42844:SF1">
    <property type="entry name" value="DIHYDRONEOPTERIN ALDOLASE 1-RELATED"/>
    <property type="match status" value="1"/>
</dbReference>
<protein>
    <recommendedName>
        <fullName evidence="8">7,8-dihydroneopterin aldolase</fullName>
        <ecNumber evidence="8">4.1.2.25</ecNumber>
    </recommendedName>
</protein>
<evidence type="ECO:0000256" key="5">
    <source>
        <dbReference type="ARBA" id="ARBA00022909"/>
    </source>
</evidence>
<proteinExistence type="inferred from homology"/>
<dbReference type="GO" id="GO:0046656">
    <property type="term" value="P:folic acid biosynthetic process"/>
    <property type="evidence" value="ECO:0007669"/>
    <property type="project" value="UniProtKB-UniRule"/>
</dbReference>
<keyword evidence="11" id="KW-1185">Reference proteome</keyword>
<dbReference type="GO" id="GO:0004150">
    <property type="term" value="F:dihydroneopterin aldolase activity"/>
    <property type="evidence" value="ECO:0007669"/>
    <property type="project" value="UniProtKB-UniRule"/>
</dbReference>
<dbReference type="FunFam" id="3.30.1130.10:FF:000002">
    <property type="entry name" value="7,8-dihydroneopterin aldolase"/>
    <property type="match status" value="1"/>
</dbReference>
<dbReference type="UniPathway" id="UPA00077">
    <property type="reaction ID" value="UER00154"/>
</dbReference>
<dbReference type="GO" id="GO:0005737">
    <property type="term" value="C:cytoplasm"/>
    <property type="evidence" value="ECO:0007669"/>
    <property type="project" value="TreeGrafter"/>
</dbReference>
<keyword evidence="7 8" id="KW-0456">Lyase</keyword>
<dbReference type="EMBL" id="LS483250">
    <property type="protein sequence ID" value="SQD78944.1"/>
    <property type="molecule type" value="Genomic_DNA"/>
</dbReference>
<evidence type="ECO:0000256" key="3">
    <source>
        <dbReference type="ARBA" id="ARBA00005013"/>
    </source>
</evidence>
<keyword evidence="6" id="KW-0413">Isomerase</keyword>
<comment type="pathway">
    <text evidence="3 8">Cofactor biosynthesis; tetrahydrofolate biosynthesis; 2-amino-4-hydroxy-6-hydroxymethyl-7,8-dihydropteridine diphosphate from 7,8-dihydroneopterin triphosphate: step 3/4.</text>
</comment>
<evidence type="ECO:0000313" key="11">
    <source>
        <dbReference type="Proteomes" id="UP000250163"/>
    </source>
</evidence>
<dbReference type="SUPFAM" id="SSF55620">
    <property type="entry name" value="Tetrahydrobiopterin biosynthesis enzymes-like"/>
    <property type="match status" value="1"/>
</dbReference>
<evidence type="ECO:0000256" key="7">
    <source>
        <dbReference type="ARBA" id="ARBA00023239"/>
    </source>
</evidence>
<dbReference type="NCBIfam" id="TIGR00526">
    <property type="entry name" value="folB_dom"/>
    <property type="match status" value="1"/>
</dbReference>
<dbReference type="Gene3D" id="3.30.1130.10">
    <property type="match status" value="1"/>
</dbReference>
<dbReference type="PANTHER" id="PTHR42844">
    <property type="entry name" value="DIHYDRONEOPTERIN ALDOLASE 1-RELATED"/>
    <property type="match status" value="1"/>
</dbReference>
<dbReference type="SMART" id="SM00905">
    <property type="entry name" value="FolB"/>
    <property type="match status" value="1"/>
</dbReference>
<dbReference type="NCBIfam" id="TIGR00525">
    <property type="entry name" value="folB"/>
    <property type="match status" value="1"/>
</dbReference>
<evidence type="ECO:0000256" key="4">
    <source>
        <dbReference type="ARBA" id="ARBA00005708"/>
    </source>
</evidence>
<dbReference type="InterPro" id="IPR006157">
    <property type="entry name" value="FolB_dom"/>
</dbReference>
<evidence type="ECO:0000313" key="10">
    <source>
        <dbReference type="EMBL" id="SQD78944.1"/>
    </source>
</evidence>
<sequence length="122" mass="13597">MDIVFIEKLEVFTTIGVYDWEKEIIQRLVFDLKMGHDNRPSALTDDITKALDYSAVAKLVTDFAQNNIFELVETMAEQVAELLMTTFGIPWISLKLSKPGAVANAATVGVYIERGQRDGTLA</sequence>